<dbReference type="Proteomes" id="UP001281003">
    <property type="component" value="Unassembled WGS sequence"/>
</dbReference>
<comment type="similarity">
    <text evidence="1">Belongs to the nuclease type I family.</text>
</comment>
<dbReference type="CDD" id="cd11010">
    <property type="entry name" value="S1-P1_nuclease"/>
    <property type="match status" value="1"/>
</dbReference>
<evidence type="ECO:0000256" key="2">
    <source>
        <dbReference type="ARBA" id="ARBA00022722"/>
    </source>
</evidence>
<keyword evidence="9" id="KW-1185">Reference proteome</keyword>
<dbReference type="PANTHER" id="PTHR33146:SF26">
    <property type="entry name" value="ENDONUCLEASE 4"/>
    <property type="match status" value="1"/>
</dbReference>
<keyword evidence="4" id="KW-0255">Endonuclease</keyword>
<dbReference type="GO" id="GO:0016788">
    <property type="term" value="F:hydrolase activity, acting on ester bonds"/>
    <property type="evidence" value="ECO:0007669"/>
    <property type="project" value="InterPro"/>
</dbReference>
<organism evidence="8 9">
    <name type="scientific">Sordaria brevicollis</name>
    <dbReference type="NCBI Taxonomy" id="83679"/>
    <lineage>
        <taxon>Eukaryota</taxon>
        <taxon>Fungi</taxon>
        <taxon>Dikarya</taxon>
        <taxon>Ascomycota</taxon>
        <taxon>Pezizomycotina</taxon>
        <taxon>Sordariomycetes</taxon>
        <taxon>Sordariomycetidae</taxon>
        <taxon>Sordariales</taxon>
        <taxon>Sordariaceae</taxon>
        <taxon>Sordaria</taxon>
    </lineage>
</organism>
<name>A0AAE0NWM5_SORBR</name>
<sequence>MKLSTVTIGTSVFLAGGASAWGGFGHITVAYLASNFVSNSTAAYFQTLLRNDTSDYLANVATWADSIRYTKWGRWTGPLHYIDAKDSPPSYCGIEYARDCKPEGCVVSAIQNYTSRVLDQSLHVVERAQAAKFVIHFVGDIHQPLHTEDVEKGGNGISVFFDDKRFNLHHVWDSSIAEKIVTHKRRGVGRKPFPAAKKWADQLAEEIREGMYKENATEWAKGLELKEASEVALGWAVEGNAHVCTVVLPEGPEAIRDQELSGAYFEAAAPIVELQIAKAGYRLAAWLDLIVEAIGKNETISPPTLPIQKPETDADAVAAGIPPIAEQKPMGMMLGGDDL</sequence>
<evidence type="ECO:0000313" key="9">
    <source>
        <dbReference type="Proteomes" id="UP001281003"/>
    </source>
</evidence>
<keyword evidence="3" id="KW-0479">Metal-binding</keyword>
<dbReference type="PANTHER" id="PTHR33146">
    <property type="entry name" value="ENDONUCLEASE 4"/>
    <property type="match status" value="1"/>
</dbReference>
<dbReference type="FunFam" id="1.10.575.10:FF:000004">
    <property type="entry name" value="Nuclease S1"/>
    <property type="match status" value="1"/>
</dbReference>
<dbReference type="InterPro" id="IPR003154">
    <property type="entry name" value="S1/P1nuclease"/>
</dbReference>
<dbReference type="SUPFAM" id="SSF48537">
    <property type="entry name" value="Phospholipase C/P1 nuclease"/>
    <property type="match status" value="1"/>
</dbReference>
<dbReference type="GO" id="GO:0046872">
    <property type="term" value="F:metal ion binding"/>
    <property type="evidence" value="ECO:0007669"/>
    <property type="project" value="UniProtKB-KW"/>
</dbReference>
<evidence type="ECO:0000256" key="1">
    <source>
        <dbReference type="ARBA" id="ARBA00009547"/>
    </source>
</evidence>
<evidence type="ECO:0000256" key="6">
    <source>
        <dbReference type="ARBA" id="ARBA00023157"/>
    </source>
</evidence>
<accession>A0AAE0NWM5</accession>
<evidence type="ECO:0000256" key="4">
    <source>
        <dbReference type="ARBA" id="ARBA00022759"/>
    </source>
</evidence>
<dbReference type="Pfam" id="PF02265">
    <property type="entry name" value="S1-P1_nuclease"/>
    <property type="match status" value="1"/>
</dbReference>
<dbReference type="GO" id="GO:0003676">
    <property type="term" value="F:nucleic acid binding"/>
    <property type="evidence" value="ECO:0007669"/>
    <property type="project" value="InterPro"/>
</dbReference>
<dbReference type="AlphaFoldDB" id="A0AAE0NWM5"/>
<gene>
    <name evidence="8" type="ORF">B0T20DRAFT_456840</name>
</gene>
<evidence type="ECO:0000313" key="8">
    <source>
        <dbReference type="EMBL" id="KAK3388815.1"/>
    </source>
</evidence>
<keyword evidence="2" id="KW-0540">Nuclease</keyword>
<dbReference type="GO" id="GO:0004519">
    <property type="term" value="F:endonuclease activity"/>
    <property type="evidence" value="ECO:0007669"/>
    <property type="project" value="UniProtKB-KW"/>
</dbReference>
<keyword evidence="5" id="KW-0378">Hydrolase</keyword>
<dbReference type="GO" id="GO:0006308">
    <property type="term" value="P:DNA catabolic process"/>
    <property type="evidence" value="ECO:0007669"/>
    <property type="project" value="InterPro"/>
</dbReference>
<reference evidence="8" key="2">
    <citation type="submission" date="2023-07" db="EMBL/GenBank/DDBJ databases">
        <authorList>
            <consortium name="Lawrence Berkeley National Laboratory"/>
            <person name="Haridas S."/>
            <person name="Hensen N."/>
            <person name="Bonometti L."/>
            <person name="Westerberg I."/>
            <person name="Brannstrom I.O."/>
            <person name="Guillou S."/>
            <person name="Cros-Aarteil S."/>
            <person name="Calhoun S."/>
            <person name="Kuo A."/>
            <person name="Mondo S."/>
            <person name="Pangilinan J."/>
            <person name="Riley R."/>
            <person name="LaButti K."/>
            <person name="Andreopoulos B."/>
            <person name="Lipzen A."/>
            <person name="Chen C."/>
            <person name="Yanf M."/>
            <person name="Daum C."/>
            <person name="Ng V."/>
            <person name="Clum A."/>
            <person name="Steindorff A."/>
            <person name="Ohm R."/>
            <person name="Martin F."/>
            <person name="Silar P."/>
            <person name="Natvig D."/>
            <person name="Lalanne C."/>
            <person name="Gautier V."/>
            <person name="Ament-velasquez S.L."/>
            <person name="Kruys A."/>
            <person name="Hutchinson M.I."/>
            <person name="Powell A.J."/>
            <person name="Barry K."/>
            <person name="Miller A.N."/>
            <person name="Grigoriev I.V."/>
            <person name="Debuchy R."/>
            <person name="Gladieux P."/>
            <person name="Thoren M.H."/>
            <person name="Johannesson H."/>
        </authorList>
    </citation>
    <scope>NUCLEOTIDE SEQUENCE</scope>
    <source>
        <strain evidence="8">FGSC 1904</strain>
    </source>
</reference>
<proteinExistence type="inferred from homology"/>
<protein>
    <submittedName>
        <fullName evidence="8">Phospholipase C/P1 nuclease domain-containing protein</fullName>
    </submittedName>
</protein>
<dbReference type="EMBL" id="JAUTDP010000014">
    <property type="protein sequence ID" value="KAK3388815.1"/>
    <property type="molecule type" value="Genomic_DNA"/>
</dbReference>
<evidence type="ECO:0000256" key="3">
    <source>
        <dbReference type="ARBA" id="ARBA00022723"/>
    </source>
</evidence>
<keyword evidence="6" id="KW-1015">Disulfide bond</keyword>
<reference evidence="8" key="1">
    <citation type="journal article" date="2023" name="Mol. Phylogenet. Evol.">
        <title>Genome-scale phylogeny and comparative genomics of the fungal order Sordariales.</title>
        <authorList>
            <person name="Hensen N."/>
            <person name="Bonometti L."/>
            <person name="Westerberg I."/>
            <person name="Brannstrom I.O."/>
            <person name="Guillou S."/>
            <person name="Cros-Aarteil S."/>
            <person name="Calhoun S."/>
            <person name="Haridas S."/>
            <person name="Kuo A."/>
            <person name="Mondo S."/>
            <person name="Pangilinan J."/>
            <person name="Riley R."/>
            <person name="LaButti K."/>
            <person name="Andreopoulos B."/>
            <person name="Lipzen A."/>
            <person name="Chen C."/>
            <person name="Yan M."/>
            <person name="Daum C."/>
            <person name="Ng V."/>
            <person name="Clum A."/>
            <person name="Steindorff A."/>
            <person name="Ohm R.A."/>
            <person name="Martin F."/>
            <person name="Silar P."/>
            <person name="Natvig D.O."/>
            <person name="Lalanne C."/>
            <person name="Gautier V."/>
            <person name="Ament-Velasquez S.L."/>
            <person name="Kruys A."/>
            <person name="Hutchinson M.I."/>
            <person name="Powell A.J."/>
            <person name="Barry K."/>
            <person name="Miller A.N."/>
            <person name="Grigoriev I.V."/>
            <person name="Debuchy R."/>
            <person name="Gladieux P."/>
            <person name="Hiltunen Thoren M."/>
            <person name="Johannesson H."/>
        </authorList>
    </citation>
    <scope>NUCLEOTIDE SEQUENCE</scope>
    <source>
        <strain evidence="8">FGSC 1904</strain>
    </source>
</reference>
<comment type="caution">
    <text evidence="8">The sequence shown here is derived from an EMBL/GenBank/DDBJ whole genome shotgun (WGS) entry which is preliminary data.</text>
</comment>
<evidence type="ECO:0000256" key="7">
    <source>
        <dbReference type="ARBA" id="ARBA00023180"/>
    </source>
</evidence>
<dbReference type="InterPro" id="IPR008947">
    <property type="entry name" value="PLipase_C/P1_nuclease_dom_sf"/>
</dbReference>
<dbReference type="Gene3D" id="1.10.575.10">
    <property type="entry name" value="P1 Nuclease"/>
    <property type="match status" value="1"/>
</dbReference>
<evidence type="ECO:0000256" key="5">
    <source>
        <dbReference type="ARBA" id="ARBA00022801"/>
    </source>
</evidence>
<keyword evidence="7" id="KW-0325">Glycoprotein</keyword>